<keyword evidence="5" id="KW-0539">Nucleus</keyword>
<evidence type="ECO:0000313" key="7">
    <source>
        <dbReference type="EMBL" id="PYH84379.1"/>
    </source>
</evidence>
<dbReference type="Gene3D" id="4.10.240.10">
    <property type="entry name" value="Zn(2)-C6 fungal-type DNA-binding domain"/>
    <property type="match status" value="1"/>
</dbReference>
<evidence type="ECO:0000256" key="5">
    <source>
        <dbReference type="ARBA" id="ARBA00023242"/>
    </source>
</evidence>
<dbReference type="EMBL" id="KZ821684">
    <property type="protein sequence ID" value="PYH84379.1"/>
    <property type="molecule type" value="Genomic_DNA"/>
</dbReference>
<gene>
    <name evidence="7" type="ORF">BO82DRAFT_254046</name>
</gene>
<proteinExistence type="predicted"/>
<dbReference type="GO" id="GO:0003677">
    <property type="term" value="F:DNA binding"/>
    <property type="evidence" value="ECO:0007669"/>
    <property type="project" value="UniProtKB-KW"/>
</dbReference>
<dbReference type="InterPro" id="IPR021858">
    <property type="entry name" value="Fun_TF"/>
</dbReference>
<dbReference type="OrthoDB" id="194358at2759"/>
<evidence type="ECO:0000256" key="3">
    <source>
        <dbReference type="ARBA" id="ARBA00023125"/>
    </source>
</evidence>
<reference evidence="7 8" key="1">
    <citation type="submission" date="2016-12" db="EMBL/GenBank/DDBJ databases">
        <title>The genomes of Aspergillus section Nigri reveals drivers in fungal speciation.</title>
        <authorList>
            <consortium name="DOE Joint Genome Institute"/>
            <person name="Vesth T.C."/>
            <person name="Nybo J."/>
            <person name="Theobald S."/>
            <person name="Brandl J."/>
            <person name="Frisvad J.C."/>
            <person name="Nielsen K.F."/>
            <person name="Lyhne E.K."/>
            <person name="Kogle M.E."/>
            <person name="Kuo A."/>
            <person name="Riley R."/>
            <person name="Clum A."/>
            <person name="Nolan M."/>
            <person name="Lipzen A."/>
            <person name="Salamov A."/>
            <person name="Henrissat B."/>
            <person name="Wiebenga A."/>
            <person name="De Vries R.P."/>
            <person name="Grigoriev I.V."/>
            <person name="Mortensen U.H."/>
            <person name="Andersen M.R."/>
            <person name="Baker S.E."/>
        </authorList>
    </citation>
    <scope>NUCLEOTIDE SEQUENCE [LARGE SCALE GENOMIC DNA]</scope>
    <source>
        <strain evidence="7 8">CBS 121591</strain>
    </source>
</reference>
<keyword evidence="4" id="KW-0804">Transcription</keyword>
<evidence type="ECO:0000259" key="6">
    <source>
        <dbReference type="SMART" id="SM00066"/>
    </source>
</evidence>
<evidence type="ECO:0000256" key="1">
    <source>
        <dbReference type="ARBA" id="ARBA00004123"/>
    </source>
</evidence>
<dbReference type="GeneID" id="37133638"/>
<evidence type="ECO:0000256" key="4">
    <source>
        <dbReference type="ARBA" id="ARBA00023163"/>
    </source>
</evidence>
<dbReference type="CDD" id="cd00067">
    <property type="entry name" value="GAL4"/>
    <property type="match status" value="1"/>
</dbReference>
<dbReference type="SUPFAM" id="SSF57701">
    <property type="entry name" value="Zn2/Cys6 DNA-binding domain"/>
    <property type="match status" value="1"/>
</dbReference>
<feature type="domain" description="Zn(2)-C6 fungal-type" evidence="6">
    <location>
        <begin position="7"/>
        <end position="50"/>
    </location>
</feature>
<dbReference type="GO" id="GO:0000981">
    <property type="term" value="F:DNA-binding transcription factor activity, RNA polymerase II-specific"/>
    <property type="evidence" value="ECO:0007669"/>
    <property type="project" value="InterPro"/>
</dbReference>
<evidence type="ECO:0000256" key="2">
    <source>
        <dbReference type="ARBA" id="ARBA00023015"/>
    </source>
</evidence>
<dbReference type="GO" id="GO:0008270">
    <property type="term" value="F:zinc ion binding"/>
    <property type="evidence" value="ECO:0007669"/>
    <property type="project" value="InterPro"/>
</dbReference>
<dbReference type="InterPro" id="IPR001138">
    <property type="entry name" value="Zn2Cys6_DnaBD"/>
</dbReference>
<dbReference type="RefSeq" id="XP_025494579.1">
    <property type="nucleotide sequence ID" value="XM_025630897.1"/>
</dbReference>
<dbReference type="Pfam" id="PF11951">
    <property type="entry name" value="Fungal_trans_2"/>
    <property type="match status" value="1"/>
</dbReference>
<dbReference type="SMART" id="SM00066">
    <property type="entry name" value="GAL4"/>
    <property type="match status" value="1"/>
</dbReference>
<keyword evidence="8" id="KW-1185">Reference proteome</keyword>
<dbReference type="VEuPathDB" id="FungiDB:BO82DRAFT_254046"/>
<dbReference type="AlphaFoldDB" id="A0A319CJ50"/>
<accession>A0A319CJ50</accession>
<feature type="non-terminal residue" evidence="7">
    <location>
        <position position="1"/>
    </location>
</feature>
<comment type="subcellular location">
    <subcellularLocation>
        <location evidence="1">Nucleus</location>
    </subcellularLocation>
</comment>
<dbReference type="PANTHER" id="PTHR37534">
    <property type="entry name" value="TRANSCRIPTIONAL ACTIVATOR PROTEIN UGA3"/>
    <property type="match status" value="1"/>
</dbReference>
<dbReference type="GO" id="GO:0005634">
    <property type="term" value="C:nucleus"/>
    <property type="evidence" value="ECO:0007669"/>
    <property type="project" value="UniProtKB-SubCell"/>
</dbReference>
<sequence length="439" mass="48713">VGPLDKRKIITRCQPCATRRVKCAGGHPCDRCLRLQKPCVPQPQPQPRLKHAQVRFVYTLSNAAYPNVPSQVPRPDGSIYLDHFASFLQRCRFSDAFAAANADIISVIGRYPLLRHITMAIGALEAGRKGAIRSFGAQESPLQIAFRACGRSIRSLRATTVSTGDPVYREDVLWCTFLHGLFELMAESSGDSFATHVVFGTSRVLALLEPTTSPLSLPTKSLIDAFGILESHRAILYGDNATLDPARFDIHQSQPPCQTPSFLAAANARPLMLDRLFDEIEAIDPDRRSSDPRLDARARAGLAIREALLIWRDEATSLRRPLPIEPSTQLAVVLNHALELYHCMNFTFYPCWSTRTVPRLTQSEVDANVAAILHLSGCLLADTDIPAVLLLFPVRMAGAHASGQHARERVVDTIRQIRQKGFVVADRIEVDLHEVWAYE</sequence>
<organism evidence="7 8">
    <name type="scientific">Aspergillus uvarum CBS 121591</name>
    <dbReference type="NCBI Taxonomy" id="1448315"/>
    <lineage>
        <taxon>Eukaryota</taxon>
        <taxon>Fungi</taxon>
        <taxon>Dikarya</taxon>
        <taxon>Ascomycota</taxon>
        <taxon>Pezizomycotina</taxon>
        <taxon>Eurotiomycetes</taxon>
        <taxon>Eurotiomycetidae</taxon>
        <taxon>Eurotiales</taxon>
        <taxon>Aspergillaceae</taxon>
        <taxon>Aspergillus</taxon>
        <taxon>Aspergillus subgen. Circumdati</taxon>
    </lineage>
</organism>
<dbReference type="InterPro" id="IPR036864">
    <property type="entry name" value="Zn2-C6_fun-type_DNA-bd_sf"/>
</dbReference>
<dbReference type="GO" id="GO:0009893">
    <property type="term" value="P:positive regulation of metabolic process"/>
    <property type="evidence" value="ECO:0007669"/>
    <property type="project" value="UniProtKB-ARBA"/>
</dbReference>
<keyword evidence="3" id="KW-0238">DNA-binding</keyword>
<feature type="non-terminal residue" evidence="7">
    <location>
        <position position="439"/>
    </location>
</feature>
<dbReference type="Pfam" id="PF00172">
    <property type="entry name" value="Zn_clus"/>
    <property type="match status" value="1"/>
</dbReference>
<keyword evidence="2" id="KW-0805">Transcription regulation</keyword>
<name>A0A319CJ50_9EURO</name>
<dbReference type="Proteomes" id="UP000248340">
    <property type="component" value="Unassembled WGS sequence"/>
</dbReference>
<dbReference type="PANTHER" id="PTHR37534:SF46">
    <property type="entry name" value="ZN(II)2CYS6 TRANSCRIPTION FACTOR (EUROFUNG)"/>
    <property type="match status" value="1"/>
</dbReference>
<evidence type="ECO:0000313" key="8">
    <source>
        <dbReference type="Proteomes" id="UP000248340"/>
    </source>
</evidence>
<protein>
    <recommendedName>
        <fullName evidence="6">Zn(2)-C6 fungal-type domain-containing protein</fullName>
    </recommendedName>
</protein>